<dbReference type="RefSeq" id="XP_001448712.1">
    <property type="nucleotide sequence ID" value="XM_001448675.1"/>
</dbReference>
<dbReference type="OMA" id="DCEGHQE"/>
<name>A0DE48_PARTE</name>
<dbReference type="Proteomes" id="UP000000600">
    <property type="component" value="Unassembled WGS sequence"/>
</dbReference>
<dbReference type="GeneID" id="5034497"/>
<organism evidence="2 3">
    <name type="scientific">Paramecium tetraurelia</name>
    <dbReference type="NCBI Taxonomy" id="5888"/>
    <lineage>
        <taxon>Eukaryota</taxon>
        <taxon>Sar</taxon>
        <taxon>Alveolata</taxon>
        <taxon>Ciliophora</taxon>
        <taxon>Intramacronucleata</taxon>
        <taxon>Oligohymenophorea</taxon>
        <taxon>Peniculida</taxon>
        <taxon>Parameciidae</taxon>
        <taxon>Paramecium</taxon>
    </lineage>
</organism>
<dbReference type="AlphaFoldDB" id="A0DE48"/>
<keyword evidence="3" id="KW-1185">Reference proteome</keyword>
<reference evidence="2 3" key="1">
    <citation type="journal article" date="2006" name="Nature">
        <title>Global trends of whole-genome duplications revealed by the ciliate Paramecium tetraurelia.</title>
        <authorList>
            <consortium name="Genoscope"/>
            <person name="Aury J.-M."/>
            <person name="Jaillon O."/>
            <person name="Duret L."/>
            <person name="Noel B."/>
            <person name="Jubin C."/>
            <person name="Porcel B.M."/>
            <person name="Segurens B."/>
            <person name="Daubin V."/>
            <person name="Anthouard V."/>
            <person name="Aiach N."/>
            <person name="Arnaiz O."/>
            <person name="Billaut A."/>
            <person name="Beisson J."/>
            <person name="Blanc I."/>
            <person name="Bouhouche K."/>
            <person name="Camara F."/>
            <person name="Duharcourt S."/>
            <person name="Guigo R."/>
            <person name="Gogendeau D."/>
            <person name="Katinka M."/>
            <person name="Keller A.-M."/>
            <person name="Kissmehl R."/>
            <person name="Klotz C."/>
            <person name="Koll F."/>
            <person name="Le Moue A."/>
            <person name="Lepere C."/>
            <person name="Malinsky S."/>
            <person name="Nowacki M."/>
            <person name="Nowak J.K."/>
            <person name="Plattner H."/>
            <person name="Poulain J."/>
            <person name="Ruiz F."/>
            <person name="Serrano V."/>
            <person name="Zagulski M."/>
            <person name="Dessen P."/>
            <person name="Betermier M."/>
            <person name="Weissenbach J."/>
            <person name="Scarpelli C."/>
            <person name="Schachter V."/>
            <person name="Sperling L."/>
            <person name="Meyer E."/>
            <person name="Cohen J."/>
            <person name="Wincker P."/>
        </authorList>
    </citation>
    <scope>NUCLEOTIDE SEQUENCE [LARGE SCALE GENOMIC DNA]</scope>
    <source>
        <strain evidence="2 3">Stock d4-2</strain>
    </source>
</reference>
<evidence type="ECO:0008006" key="4">
    <source>
        <dbReference type="Google" id="ProtNLM"/>
    </source>
</evidence>
<protein>
    <recommendedName>
        <fullName evidence="4">DUF4378 domain-containing protein</fullName>
    </recommendedName>
</protein>
<feature type="region of interest" description="Disordered" evidence="1">
    <location>
        <begin position="62"/>
        <end position="81"/>
    </location>
</feature>
<proteinExistence type="predicted"/>
<dbReference type="HOGENOM" id="CLU_687862_0_0_1"/>
<dbReference type="KEGG" id="ptm:GSPATT00016157001"/>
<sequence length="401" mass="46843">MYVLALQQLEQISFDQSEIKDESFLDQSDLQFSIPNSPKIVTPNTKFLNQINDRNEMKIAQQQSISSQSKQNQFSKPFQQDPKRKDFEISTFNEELFFGNQIARPLQVSPNNESKQVITDYREPQVQIYGLNYALKVEEEAEKIIEHLIDEASNSLNKIELVQQYAYQTNAGILTNLGVINNFINLMCFAVLESDQPEFLKRMNTPYGRKPLNRLRQLHAQDDCEGHQEVSPLSQIKQILETQNQYEKIHNQAIFDAFNEALNIQRPFYQDEGVPYPWCVETNISQRLCYGIEDIPNILERARQKVFDWSKTLCGLLSDEIPVISVRQLNYEQLIIMQECQGNDSLAYINEERIQNCLSIELQEGERKWFQMAQEYSEVLMEIADYVFEELTEEMVVEVLM</sequence>
<evidence type="ECO:0000256" key="1">
    <source>
        <dbReference type="SAM" id="MobiDB-lite"/>
    </source>
</evidence>
<accession>A0DE48</accession>
<dbReference type="InParanoid" id="A0DE48"/>
<gene>
    <name evidence="2" type="ORF">GSPATT00016157001</name>
</gene>
<evidence type="ECO:0000313" key="2">
    <source>
        <dbReference type="EMBL" id="CAK81315.1"/>
    </source>
</evidence>
<dbReference type="EMBL" id="CT868396">
    <property type="protein sequence ID" value="CAK81315.1"/>
    <property type="molecule type" value="Genomic_DNA"/>
</dbReference>
<feature type="compositionally biased region" description="Low complexity" evidence="1">
    <location>
        <begin position="62"/>
        <end position="80"/>
    </location>
</feature>
<dbReference type="OrthoDB" id="304761at2759"/>
<evidence type="ECO:0000313" key="3">
    <source>
        <dbReference type="Proteomes" id="UP000000600"/>
    </source>
</evidence>